<comment type="similarity">
    <text evidence="1">Belongs to the NAD(P)-dependent epimerase/dehydratase family.</text>
</comment>
<sequence length="294" mass="32760">MNILITGGAGFVGRYLAKSFSQHKITIFDNFSNSSQNDISNIHFIQGDILDYETLLKSSKGTDVMIHLAAKTDVFESVTNPEDTMNVNVNGTINVLKCCKQNKIKKIVFASSAAVYGNCDQLPINEKTITKPTSPYGQSKLQAENEIKKFAKEFGIEYVILRMFNVYGKGQNIQYAGVITKFLENISRDKEILIYGDGKQTRDFISINDIVDAYSCALESKISGTYNIASGKSTSINELAKTMLDVFNKKLEIKHEKEKEGDIKYSLADVSLAQKEIGFAAKRKLRDELISISN</sequence>
<dbReference type="SUPFAM" id="SSF51735">
    <property type="entry name" value="NAD(P)-binding Rossmann-fold domains"/>
    <property type="match status" value="1"/>
</dbReference>
<dbReference type="PRINTS" id="PR01713">
    <property type="entry name" value="NUCEPIMERASE"/>
</dbReference>
<dbReference type="Pfam" id="PF01370">
    <property type="entry name" value="Epimerase"/>
    <property type="match status" value="1"/>
</dbReference>
<reference evidence="4" key="1">
    <citation type="submission" date="2015-02" db="EMBL/GenBank/DDBJ databases">
        <title>Characterization of two novel Thaumarchaeota isolated from the Northern Adriatic Sea.</title>
        <authorList>
            <person name="Bayer B."/>
            <person name="Vojvoda J."/>
            <person name="Offre P."/>
            <person name="Srivastava A."/>
            <person name="Elisabeth N."/>
            <person name="Garcia J.A.L."/>
            <person name="Schleper C."/>
            <person name="Herndl G.J."/>
        </authorList>
    </citation>
    <scope>NUCLEOTIDE SEQUENCE [LARGE SCALE GENOMIC DNA]</scope>
    <source>
        <strain evidence="4">D3C</strain>
    </source>
</reference>
<evidence type="ECO:0000313" key="3">
    <source>
        <dbReference type="EMBL" id="AJM91245.1"/>
    </source>
</evidence>
<evidence type="ECO:0000256" key="1">
    <source>
        <dbReference type="ARBA" id="ARBA00007637"/>
    </source>
</evidence>
<dbReference type="GeneID" id="41599196"/>
<dbReference type="Gene3D" id="3.90.25.10">
    <property type="entry name" value="UDP-galactose 4-epimerase, domain 1"/>
    <property type="match status" value="1"/>
</dbReference>
<reference evidence="3 4" key="3">
    <citation type="journal article" date="2019" name="Int. J. Syst. Evol. Microbiol.">
        <title>Nitrosopumilus adriaticus sp. nov. and Nitrosopumilus piranensis sp. nov., two ammonia-oxidizing archaea from the Adriatic Sea and members of the class Nitrososphaeria.</title>
        <authorList>
            <person name="Bayer B."/>
            <person name="Vojvoda J."/>
            <person name="Reinthaler T."/>
            <person name="Reyes C."/>
            <person name="Pinto M."/>
            <person name="Herndl G.J."/>
        </authorList>
    </citation>
    <scope>NUCLEOTIDE SEQUENCE [LARGE SCALE GENOMIC DNA]</scope>
    <source>
        <strain evidence="3 4">D3C</strain>
    </source>
</reference>
<dbReference type="InterPro" id="IPR036291">
    <property type="entry name" value="NAD(P)-bd_dom_sf"/>
</dbReference>
<dbReference type="PATRIC" id="fig|1582439.9.peg.22"/>
<keyword evidence="4" id="KW-1185">Reference proteome</keyword>
<feature type="domain" description="NAD-dependent epimerase/dehydratase" evidence="2">
    <location>
        <begin position="3"/>
        <end position="229"/>
    </location>
</feature>
<dbReference type="PANTHER" id="PTHR43000">
    <property type="entry name" value="DTDP-D-GLUCOSE 4,6-DEHYDRATASE-RELATED"/>
    <property type="match status" value="1"/>
</dbReference>
<dbReference type="OrthoDB" id="4907at2157"/>
<dbReference type="Proteomes" id="UP000032027">
    <property type="component" value="Chromosome"/>
</dbReference>
<organism evidence="3 4">
    <name type="scientific">Nitrosopumilus piranensis</name>
    <dbReference type="NCBI Taxonomy" id="1582439"/>
    <lineage>
        <taxon>Archaea</taxon>
        <taxon>Nitrososphaerota</taxon>
        <taxon>Nitrososphaeria</taxon>
        <taxon>Nitrosopumilales</taxon>
        <taxon>Nitrosopumilaceae</taxon>
        <taxon>Nitrosopumilus</taxon>
    </lineage>
</organism>
<proteinExistence type="inferred from homology"/>
<reference evidence="3 4" key="2">
    <citation type="journal article" date="2016" name="ISME J.">
        <title>Physiological and genomic characterization of two novel marine thaumarchaeal strains indicates niche differentiation.</title>
        <authorList>
            <person name="Bayer B."/>
            <person name="Vojvoda J."/>
            <person name="Offre P."/>
            <person name="Alves R.J."/>
            <person name="Elisabeth N.H."/>
            <person name="Garcia J.A."/>
            <person name="Volland J.M."/>
            <person name="Srivastava A."/>
            <person name="Schleper C."/>
            <person name="Herndl G.J."/>
        </authorList>
    </citation>
    <scope>NUCLEOTIDE SEQUENCE [LARGE SCALE GENOMIC DNA]</scope>
    <source>
        <strain evidence="3 4">D3C</strain>
    </source>
</reference>
<accession>A0A0C5BW97</accession>
<dbReference type="RefSeq" id="WP_148702276.1">
    <property type="nucleotide sequence ID" value="NZ_CP010868.1"/>
</dbReference>
<name>A0A0C5BW97_9ARCH</name>
<dbReference type="EMBL" id="CP010868">
    <property type="protein sequence ID" value="AJM91245.1"/>
    <property type="molecule type" value="Genomic_DNA"/>
</dbReference>
<dbReference type="Gene3D" id="3.40.50.720">
    <property type="entry name" value="NAD(P)-binding Rossmann-like Domain"/>
    <property type="match status" value="1"/>
</dbReference>
<gene>
    <name evidence="3" type="ORF">NPIRD3C_0021</name>
</gene>
<protein>
    <submittedName>
        <fullName evidence="3">NAD-dependent epimerase/dehydratase</fullName>
    </submittedName>
</protein>
<dbReference type="KEGG" id="nid:NPIRD3C_0021"/>
<dbReference type="STRING" id="1582439.NPIRD3C_0021"/>
<dbReference type="AlphaFoldDB" id="A0A0C5BW97"/>
<dbReference type="HOGENOM" id="CLU_007383_1_7_2"/>
<dbReference type="InterPro" id="IPR001509">
    <property type="entry name" value="Epimerase_deHydtase"/>
</dbReference>
<evidence type="ECO:0000313" key="4">
    <source>
        <dbReference type="Proteomes" id="UP000032027"/>
    </source>
</evidence>
<evidence type="ECO:0000259" key="2">
    <source>
        <dbReference type="Pfam" id="PF01370"/>
    </source>
</evidence>